<proteinExistence type="inferred from homology"/>
<dbReference type="RefSeq" id="WP_264069243.1">
    <property type="nucleotide sequence ID" value="NZ_JACKTY010000031.1"/>
</dbReference>
<gene>
    <name evidence="10" type="ORF">H7J73_19375</name>
</gene>
<evidence type="ECO:0000256" key="7">
    <source>
        <dbReference type="SAM" id="Phobius"/>
    </source>
</evidence>
<organism evidence="10 11">
    <name type="scientific">Mycolicibacterium komossense</name>
    <dbReference type="NCBI Taxonomy" id="1779"/>
    <lineage>
        <taxon>Bacteria</taxon>
        <taxon>Bacillati</taxon>
        <taxon>Actinomycetota</taxon>
        <taxon>Actinomycetes</taxon>
        <taxon>Mycobacteriales</taxon>
        <taxon>Mycobacteriaceae</taxon>
        <taxon>Mycolicibacterium</taxon>
    </lineage>
</organism>
<comment type="similarity">
    <text evidence="2">Belongs to the MgtC/SapB family.</text>
</comment>
<dbReference type="Pfam" id="PF21770">
    <property type="entry name" value="MgtC_SapB_C"/>
    <property type="match status" value="1"/>
</dbReference>
<dbReference type="EMBL" id="JACKTY010000031">
    <property type="protein sequence ID" value="MCV7228177.1"/>
    <property type="molecule type" value="Genomic_DNA"/>
</dbReference>
<keyword evidence="11" id="KW-1185">Reference proteome</keyword>
<keyword evidence="6 7" id="KW-0472">Membrane</keyword>
<feature type="transmembrane region" description="Helical" evidence="7">
    <location>
        <begin position="64"/>
        <end position="82"/>
    </location>
</feature>
<dbReference type="PANTHER" id="PTHR33778:SF3">
    <property type="entry name" value="PROTEIN MGTC"/>
    <property type="match status" value="1"/>
</dbReference>
<feature type="transmembrane region" description="Helical" evidence="7">
    <location>
        <begin position="35"/>
        <end position="52"/>
    </location>
</feature>
<evidence type="ECO:0000256" key="5">
    <source>
        <dbReference type="ARBA" id="ARBA00022989"/>
    </source>
</evidence>
<sequence length="231" mass="24125">MSTVEMLLRLSTGIGLGTVIGFERQYRARMAGLRTNALVAAGATLFVLLSANGFSGTTADPTRVAAQIVSGIGFLGAGVILRDGLNVRGLNTAATLWCAAAVGALAGAGMYPTALAGTVGVVAVNVALRVVGRVIDRRPDTGDEQPTNYAFVAVTRDEQEAHVRALLVQALTRTEFRVVSIASTNTGSDGQVEVRAELVGDHRDDRQMESAVSRLSLEPSVTAVRWAADTS</sequence>
<dbReference type="InterPro" id="IPR003416">
    <property type="entry name" value="MgtC/SapB/SrpB/YhiD_fam"/>
</dbReference>
<evidence type="ECO:0000256" key="2">
    <source>
        <dbReference type="ARBA" id="ARBA00009298"/>
    </source>
</evidence>
<evidence type="ECO:0000256" key="6">
    <source>
        <dbReference type="ARBA" id="ARBA00023136"/>
    </source>
</evidence>
<evidence type="ECO:0000313" key="11">
    <source>
        <dbReference type="Proteomes" id="UP001526201"/>
    </source>
</evidence>
<keyword evidence="3" id="KW-1003">Cell membrane</keyword>
<name>A0ABT3CFL0_9MYCO</name>
<evidence type="ECO:0000313" key="10">
    <source>
        <dbReference type="EMBL" id="MCV7228177.1"/>
    </source>
</evidence>
<reference evidence="10 11" key="1">
    <citation type="journal article" date="2022" name="BMC Genomics">
        <title>Comparative genome analysis of mycobacteria focusing on tRNA and non-coding RNA.</title>
        <authorList>
            <person name="Behra P.R.K."/>
            <person name="Pettersson B.M.F."/>
            <person name="Ramesh M."/>
            <person name="Das S."/>
            <person name="Dasgupta S."/>
            <person name="Kirsebom L.A."/>
        </authorList>
    </citation>
    <scope>NUCLEOTIDE SEQUENCE [LARGE SCALE GENOMIC DNA]</scope>
    <source>
        <strain evidence="10 11">DSM 44078</strain>
    </source>
</reference>
<dbReference type="PRINTS" id="PR01837">
    <property type="entry name" value="MGTCSAPBPROT"/>
</dbReference>
<dbReference type="Pfam" id="PF02308">
    <property type="entry name" value="MgtC"/>
    <property type="match status" value="1"/>
</dbReference>
<evidence type="ECO:0000256" key="1">
    <source>
        <dbReference type="ARBA" id="ARBA00004651"/>
    </source>
</evidence>
<accession>A0ABT3CFL0</accession>
<dbReference type="InterPro" id="IPR048640">
    <property type="entry name" value="MgtC-like_C"/>
</dbReference>
<feature type="domain" description="MgtC-like C-terminal" evidence="9">
    <location>
        <begin position="149"/>
        <end position="226"/>
    </location>
</feature>
<protein>
    <submittedName>
        <fullName evidence="10">MgtC/SapB family protein</fullName>
    </submittedName>
</protein>
<evidence type="ECO:0000259" key="8">
    <source>
        <dbReference type="Pfam" id="PF02308"/>
    </source>
</evidence>
<dbReference type="InterPro" id="IPR049177">
    <property type="entry name" value="MgtC_SapB_SrpB_YhiD_N"/>
</dbReference>
<comment type="subcellular location">
    <subcellularLocation>
        <location evidence="1">Cell membrane</location>
        <topology evidence="1">Multi-pass membrane protein</topology>
    </subcellularLocation>
</comment>
<comment type="caution">
    <text evidence="10">The sequence shown here is derived from an EMBL/GenBank/DDBJ whole genome shotgun (WGS) entry which is preliminary data.</text>
</comment>
<dbReference type="PANTHER" id="PTHR33778">
    <property type="entry name" value="PROTEIN MGTC"/>
    <property type="match status" value="1"/>
</dbReference>
<dbReference type="Proteomes" id="UP001526201">
    <property type="component" value="Unassembled WGS sequence"/>
</dbReference>
<keyword evidence="4 7" id="KW-0812">Transmembrane</keyword>
<evidence type="ECO:0000256" key="3">
    <source>
        <dbReference type="ARBA" id="ARBA00022475"/>
    </source>
</evidence>
<evidence type="ECO:0000259" key="9">
    <source>
        <dbReference type="Pfam" id="PF21770"/>
    </source>
</evidence>
<evidence type="ECO:0000256" key="4">
    <source>
        <dbReference type="ARBA" id="ARBA00022692"/>
    </source>
</evidence>
<dbReference type="Gene3D" id="3.30.70.260">
    <property type="match status" value="1"/>
</dbReference>
<feature type="domain" description="MgtC/SapB/SrpB/YhiD N-terminal" evidence="8">
    <location>
        <begin position="12"/>
        <end position="132"/>
    </location>
</feature>
<keyword evidence="5 7" id="KW-1133">Transmembrane helix</keyword>